<feature type="transmembrane region" description="Helical" evidence="7">
    <location>
        <begin position="295"/>
        <end position="312"/>
    </location>
</feature>
<dbReference type="SUPFAM" id="SSF103473">
    <property type="entry name" value="MFS general substrate transporter"/>
    <property type="match status" value="1"/>
</dbReference>
<sequence>MADTGVADAPRTGTSLLRDRDFLLFASGQGASALGDSLSKTAMPLLVLVLTGSGLHMGLIAMLSALPMLVLGVPAGAWADRFDRRRMMLWSDVGRAVLIALVPIAAVAGVPVLPVLYAIAVPIGVLYVVFEAACLSCVPALVGRDRLGEANAALSIGNALGYVAGPSLAGVLVATVGGATALGVDAVTFAVSAATLVFIRRPLQMATERATGTMGRQVRDGLQFIAGHRLLRVTLMYWAAITFFTAPVVICATFFVREDLGWSPRVLGVIITVYAVGAIAGALLAPRLRHAPGRLMVGGTVVGGVALLVLSVTSWLPLTLFVALLAGVGESFATVVYSTLRAQLTPDELLGRVTTTAQVATFALRPLSVFVAGVALEATSGAVTLAAIGAGCVLVSVLVAAGGTLVSRDTTHIPTTTEERQ</sequence>
<name>A0A7W7VIU2_9PSEU</name>
<keyword evidence="9" id="KW-1185">Reference proteome</keyword>
<feature type="transmembrane region" description="Helical" evidence="7">
    <location>
        <begin position="382"/>
        <end position="406"/>
    </location>
</feature>
<dbReference type="EMBL" id="JACHJQ010000010">
    <property type="protein sequence ID" value="MBB4911639.1"/>
    <property type="molecule type" value="Genomic_DNA"/>
</dbReference>
<dbReference type="InterPro" id="IPR036259">
    <property type="entry name" value="MFS_trans_sf"/>
</dbReference>
<keyword evidence="6 7" id="KW-0472">Membrane</keyword>
<accession>A0A7W7VIU2</accession>
<feature type="transmembrane region" description="Helical" evidence="7">
    <location>
        <begin position="180"/>
        <end position="199"/>
    </location>
</feature>
<dbReference type="AlphaFoldDB" id="A0A7W7VIU2"/>
<evidence type="ECO:0000256" key="5">
    <source>
        <dbReference type="ARBA" id="ARBA00022989"/>
    </source>
</evidence>
<dbReference type="InterPro" id="IPR010290">
    <property type="entry name" value="TM_effector"/>
</dbReference>
<dbReference type="PANTHER" id="PTHR23513:SF6">
    <property type="entry name" value="MAJOR FACILITATOR SUPERFAMILY ASSOCIATED DOMAIN-CONTAINING PROTEIN"/>
    <property type="match status" value="1"/>
</dbReference>
<feature type="transmembrane region" description="Helical" evidence="7">
    <location>
        <begin position="262"/>
        <end position="283"/>
    </location>
</feature>
<dbReference type="PANTHER" id="PTHR23513">
    <property type="entry name" value="INTEGRAL MEMBRANE EFFLUX PROTEIN-RELATED"/>
    <property type="match status" value="1"/>
</dbReference>
<evidence type="ECO:0000313" key="9">
    <source>
        <dbReference type="Proteomes" id="UP000520767"/>
    </source>
</evidence>
<reference evidence="8 9" key="1">
    <citation type="submission" date="2020-08" db="EMBL/GenBank/DDBJ databases">
        <title>Genomic Encyclopedia of Type Strains, Phase III (KMG-III): the genomes of soil and plant-associated and newly described type strains.</title>
        <authorList>
            <person name="Whitman W."/>
        </authorList>
    </citation>
    <scope>NUCLEOTIDE SEQUENCE [LARGE SCALE GENOMIC DNA]</scope>
    <source>
        <strain evidence="8 9">CECT 8960</strain>
    </source>
</reference>
<keyword evidence="2" id="KW-0813">Transport</keyword>
<keyword evidence="4 7" id="KW-0812">Transmembrane</keyword>
<dbReference type="CDD" id="cd06173">
    <property type="entry name" value="MFS_MefA_like"/>
    <property type="match status" value="1"/>
</dbReference>
<feature type="transmembrane region" description="Helical" evidence="7">
    <location>
        <begin position="154"/>
        <end position="174"/>
    </location>
</feature>
<feature type="transmembrane region" description="Helical" evidence="7">
    <location>
        <begin position="93"/>
        <end position="113"/>
    </location>
</feature>
<evidence type="ECO:0000256" key="1">
    <source>
        <dbReference type="ARBA" id="ARBA00004651"/>
    </source>
</evidence>
<protein>
    <submittedName>
        <fullName evidence="8">MFS family permease</fullName>
    </submittedName>
</protein>
<dbReference type="Pfam" id="PF05977">
    <property type="entry name" value="MFS_3"/>
    <property type="match status" value="1"/>
</dbReference>
<feature type="transmembrane region" description="Helical" evidence="7">
    <location>
        <begin position="119"/>
        <end position="142"/>
    </location>
</feature>
<evidence type="ECO:0000256" key="6">
    <source>
        <dbReference type="ARBA" id="ARBA00023136"/>
    </source>
</evidence>
<feature type="transmembrane region" description="Helical" evidence="7">
    <location>
        <begin position="45"/>
        <end position="72"/>
    </location>
</feature>
<evidence type="ECO:0000313" key="8">
    <source>
        <dbReference type="EMBL" id="MBB4911639.1"/>
    </source>
</evidence>
<dbReference type="Proteomes" id="UP000520767">
    <property type="component" value="Unassembled WGS sequence"/>
</dbReference>
<evidence type="ECO:0000256" key="7">
    <source>
        <dbReference type="SAM" id="Phobius"/>
    </source>
</evidence>
<dbReference type="GO" id="GO:0005886">
    <property type="term" value="C:plasma membrane"/>
    <property type="evidence" value="ECO:0007669"/>
    <property type="project" value="UniProtKB-SubCell"/>
</dbReference>
<dbReference type="Gene3D" id="1.20.1250.20">
    <property type="entry name" value="MFS general substrate transporter like domains"/>
    <property type="match status" value="1"/>
</dbReference>
<keyword evidence="3" id="KW-1003">Cell membrane</keyword>
<feature type="transmembrane region" description="Helical" evidence="7">
    <location>
        <begin position="235"/>
        <end position="256"/>
    </location>
</feature>
<comment type="subcellular location">
    <subcellularLocation>
        <location evidence="1">Cell membrane</location>
        <topology evidence="1">Multi-pass membrane protein</topology>
    </subcellularLocation>
</comment>
<comment type="caution">
    <text evidence="8">The sequence shown here is derived from an EMBL/GenBank/DDBJ whole genome shotgun (WGS) entry which is preliminary data.</text>
</comment>
<proteinExistence type="predicted"/>
<feature type="transmembrane region" description="Helical" evidence="7">
    <location>
        <begin position="349"/>
        <end position="376"/>
    </location>
</feature>
<feature type="transmembrane region" description="Helical" evidence="7">
    <location>
        <begin position="318"/>
        <end position="337"/>
    </location>
</feature>
<evidence type="ECO:0000256" key="4">
    <source>
        <dbReference type="ARBA" id="ARBA00022692"/>
    </source>
</evidence>
<dbReference type="RefSeq" id="WP_184815644.1">
    <property type="nucleotide sequence ID" value="NZ_JACHJQ010000010.1"/>
</dbReference>
<gene>
    <name evidence="8" type="ORF">FHR82_007909</name>
</gene>
<evidence type="ECO:0000256" key="2">
    <source>
        <dbReference type="ARBA" id="ARBA00022448"/>
    </source>
</evidence>
<organism evidence="8 9">
    <name type="scientific">Actinophytocola algeriensis</name>
    <dbReference type="NCBI Taxonomy" id="1768010"/>
    <lineage>
        <taxon>Bacteria</taxon>
        <taxon>Bacillati</taxon>
        <taxon>Actinomycetota</taxon>
        <taxon>Actinomycetes</taxon>
        <taxon>Pseudonocardiales</taxon>
        <taxon>Pseudonocardiaceae</taxon>
    </lineage>
</organism>
<evidence type="ECO:0000256" key="3">
    <source>
        <dbReference type="ARBA" id="ARBA00022475"/>
    </source>
</evidence>
<keyword evidence="5 7" id="KW-1133">Transmembrane helix</keyword>